<dbReference type="Proteomes" id="UP000009342">
    <property type="component" value="Unassembled WGS sequence"/>
</dbReference>
<reference evidence="2" key="1">
    <citation type="journal article" date="2012" name="PLoS ONE">
        <title>Comparative analysis of genome sequences covering the seven cronobacter species.</title>
        <authorList>
            <person name="Joseph S."/>
            <person name="Desai P."/>
            <person name="Ji Y."/>
            <person name="Cummings C.A."/>
            <person name="Shih R."/>
            <person name="Degoricija L."/>
            <person name="Rico A."/>
            <person name="Brzoska P."/>
            <person name="Hamby S.E."/>
            <person name="Masood N."/>
            <person name="Hariri S."/>
            <person name="Sonbol H."/>
            <person name="Chuzhanova N."/>
            <person name="McClelland M."/>
            <person name="Furtado M.R."/>
            <person name="Forsythe S.J."/>
        </authorList>
    </citation>
    <scope>NUCLEOTIDE SEQUENCE [LARGE SCALE GENOMIC DNA]</scope>
    <source>
        <strain evidence="2">1210</strain>
    </source>
</reference>
<evidence type="ECO:0000313" key="2">
    <source>
        <dbReference type="Proteomes" id="UP000009342"/>
    </source>
</evidence>
<proteinExistence type="predicted"/>
<sequence>MLRLLPGFVVMRISFGQECDVCLKILLKIRRYRWTRIKKCE</sequence>
<protein>
    <submittedName>
        <fullName evidence="1">Uncharacterized protein</fullName>
    </submittedName>
</protein>
<dbReference type="EMBL" id="CAKZ01000115">
    <property type="protein sequence ID" value="CCJ81834.1"/>
    <property type="molecule type" value="Genomic_DNA"/>
</dbReference>
<accession>A0ABM9Q8I7</accession>
<name>A0ABM9Q8I7_9ENTR</name>
<comment type="caution">
    <text evidence="1">The sequence shown here is derived from an EMBL/GenBank/DDBJ whole genome shotgun (WGS) entry which is preliminary data.</text>
</comment>
<keyword evidence="2" id="KW-1185">Reference proteome</keyword>
<organism evidence="1 2">
    <name type="scientific">Cronobacter dublinensis 1210</name>
    <dbReference type="NCBI Taxonomy" id="1208656"/>
    <lineage>
        <taxon>Bacteria</taxon>
        <taxon>Pseudomonadati</taxon>
        <taxon>Pseudomonadota</taxon>
        <taxon>Gammaproteobacteria</taxon>
        <taxon>Enterobacterales</taxon>
        <taxon>Enterobacteriaceae</taxon>
        <taxon>Cronobacter</taxon>
    </lineage>
</organism>
<evidence type="ECO:0000313" key="1">
    <source>
        <dbReference type="EMBL" id="CCJ81834.1"/>
    </source>
</evidence>
<gene>
    <name evidence="1" type="ORF">BN134_2592</name>
</gene>